<feature type="chain" id="PRO_5039641441" evidence="2">
    <location>
        <begin position="23"/>
        <end position="472"/>
    </location>
</feature>
<feature type="transmembrane region" description="Helical" evidence="1">
    <location>
        <begin position="293"/>
        <end position="314"/>
    </location>
</feature>
<feature type="transmembrane region" description="Helical" evidence="1">
    <location>
        <begin position="321"/>
        <end position="343"/>
    </location>
</feature>
<keyword evidence="1" id="KW-1133">Transmembrane helix</keyword>
<dbReference type="Gene3D" id="1.10.287.950">
    <property type="entry name" value="Methyl-accepting chemotaxis protein"/>
    <property type="match status" value="1"/>
</dbReference>
<keyword evidence="4" id="KW-1185">Reference proteome</keyword>
<dbReference type="EMBL" id="UFXQ01000001">
    <property type="protein sequence ID" value="STC69429.1"/>
    <property type="molecule type" value="Genomic_DNA"/>
</dbReference>
<dbReference type="NCBIfam" id="TIGR03057">
    <property type="entry name" value="xxxLxxG_by_4"/>
    <property type="match status" value="5"/>
</dbReference>
<sequence length="472" mass="46900">MKTRLVLALVILAIGAFMPLSPATTWNTGEEVQGAPAIAGTASSNALVDARRAAGEAGSQAGFLTNGTGQLKDGAEELKDGMTELADGAETAHSGAESLAGGLSELNAGMGQLGSGATQVADGVGTAVDTVVGFEAVKGQVIATIDRTLEETKDSTDPAIVDTRATLQDLRGQVETAELPADIVSQLNQLRDGSREISNQLTTPGYAFYDGMNTAASGASELSSGMTALRDGTATARDGSQELYDGASQVDTIAGNTKSKIQDVQTAIPGPSPQEQAAAAPGEEVAPSALSPLVAMLIAALMLLGGFALALAAYVVDGSRWAIVGGGTAFLTVVGLVLVMVLGTGLSPVAMIAITAGLALGALASAGLTWILLAAVGPRIGAGVAALLAAVQAGVVGWVWNSATTGAVGTAWQIAASAMPAHWTTTTLSAAGNAGSAQALWISLALAAALAILGSVAVTRGRAIEADADSPE</sequence>
<proteinExistence type="predicted"/>
<dbReference type="AlphaFoldDB" id="A0A376CMV1"/>
<protein>
    <submittedName>
        <fullName evidence="3">Membrane protein</fullName>
    </submittedName>
</protein>
<evidence type="ECO:0000256" key="2">
    <source>
        <dbReference type="SAM" id="SignalP"/>
    </source>
</evidence>
<feature type="signal peptide" evidence="2">
    <location>
        <begin position="1"/>
        <end position="22"/>
    </location>
</feature>
<dbReference type="OrthoDB" id="4426125at2"/>
<dbReference type="Proteomes" id="UP000254467">
    <property type="component" value="Unassembled WGS sequence"/>
</dbReference>
<keyword evidence="2" id="KW-0732">Signal</keyword>
<dbReference type="InterPro" id="IPR023908">
    <property type="entry name" value="xxxLxxG_rpt"/>
</dbReference>
<accession>A0A376CMV1</accession>
<keyword evidence="1" id="KW-0812">Transmembrane</keyword>
<dbReference type="RefSeq" id="WP_018581246.1">
    <property type="nucleotide sequence ID" value="NZ_LDYD01000006.1"/>
</dbReference>
<evidence type="ECO:0000313" key="3">
    <source>
        <dbReference type="EMBL" id="STC69429.1"/>
    </source>
</evidence>
<dbReference type="SUPFAM" id="SSF58104">
    <property type="entry name" value="Methyl-accepting chemotaxis protein (MCP) signaling domain"/>
    <property type="match status" value="1"/>
</dbReference>
<dbReference type="STRING" id="35756.GCA_001044155_01049"/>
<organism evidence="3 4">
    <name type="scientific">Corynebacterium pilosum</name>
    <dbReference type="NCBI Taxonomy" id="35756"/>
    <lineage>
        <taxon>Bacteria</taxon>
        <taxon>Bacillati</taxon>
        <taxon>Actinomycetota</taxon>
        <taxon>Actinomycetes</taxon>
        <taxon>Mycobacteriales</taxon>
        <taxon>Corynebacteriaceae</taxon>
        <taxon>Corynebacterium</taxon>
    </lineage>
</organism>
<gene>
    <name evidence="3" type="ORF">NCTC11862_01221</name>
</gene>
<feature type="transmembrane region" description="Helical" evidence="1">
    <location>
        <begin position="349"/>
        <end position="373"/>
    </location>
</feature>
<evidence type="ECO:0000256" key="1">
    <source>
        <dbReference type="SAM" id="Phobius"/>
    </source>
</evidence>
<reference evidence="3 4" key="1">
    <citation type="submission" date="2018-06" db="EMBL/GenBank/DDBJ databases">
        <authorList>
            <consortium name="Pathogen Informatics"/>
            <person name="Doyle S."/>
        </authorList>
    </citation>
    <scope>NUCLEOTIDE SEQUENCE [LARGE SCALE GENOMIC DNA]</scope>
    <source>
        <strain evidence="3 4">NCTC11862</strain>
    </source>
</reference>
<feature type="transmembrane region" description="Helical" evidence="1">
    <location>
        <begin position="380"/>
        <end position="400"/>
    </location>
</feature>
<evidence type="ECO:0000313" key="4">
    <source>
        <dbReference type="Proteomes" id="UP000254467"/>
    </source>
</evidence>
<feature type="transmembrane region" description="Helical" evidence="1">
    <location>
        <begin position="439"/>
        <end position="458"/>
    </location>
</feature>
<keyword evidence="1" id="KW-0472">Membrane</keyword>
<name>A0A376CMV1_9CORY</name>